<evidence type="ECO:0000313" key="2">
    <source>
        <dbReference type="Proteomes" id="UP000382577"/>
    </source>
</evidence>
<dbReference type="InterPro" id="IPR011990">
    <property type="entry name" value="TPR-like_helical_dom_sf"/>
</dbReference>
<gene>
    <name evidence="1" type="ORF">PFI31113_00004</name>
</gene>
<dbReference type="InterPro" id="IPR029063">
    <property type="entry name" value="SAM-dependent_MTases_sf"/>
</dbReference>
<reference evidence="1 2" key="1">
    <citation type="submission" date="2019-08" db="EMBL/GenBank/DDBJ databases">
        <authorList>
            <person name="Peeters C."/>
        </authorList>
    </citation>
    <scope>NUCLEOTIDE SEQUENCE [LARGE SCALE GENOMIC DNA]</scope>
    <source>
        <strain evidence="1 2">LMG 31113</strain>
    </source>
</reference>
<dbReference type="SUPFAM" id="SSF48452">
    <property type="entry name" value="TPR-like"/>
    <property type="match status" value="1"/>
</dbReference>
<keyword evidence="1" id="KW-0808">Transferase</keyword>
<dbReference type="Gene3D" id="3.40.50.2000">
    <property type="entry name" value="Glycogen Phosphorylase B"/>
    <property type="match status" value="1"/>
</dbReference>
<dbReference type="RefSeq" id="WP_150598307.1">
    <property type="nucleotide sequence ID" value="NZ_CABPRW010000001.1"/>
</dbReference>
<protein>
    <submittedName>
        <fullName evidence="1">Glycosyl transferase family 8</fullName>
    </submittedName>
</protein>
<dbReference type="SUPFAM" id="SSF53756">
    <property type="entry name" value="UDP-Glycosyltransferase/glycogen phosphorylase"/>
    <property type="match status" value="1"/>
</dbReference>
<sequence length="603" mass="68174">MHETRKSALRRYADPTFRDHYFVGSGIDIGAGNDPLSNYAYLFPGMRNVVSWDLEQGDALAMAGLEDRAFDFVHSSHCLEHLVNPHEALGRWLDLVKPGGYVIVTVPDEDLYEKGEWPSRFNADHKFSFTIHKPRKALAQSINVGDLVRTFSNVAACERIVLVRHHYDERAHDIDQTIGGNAECAIELVLRKREVRSARAMMASADRQPDAESVVTAYRQTLEHYPYHFSVYHQFFLVLLDLGRVDETETLWNYAVQRLPNKHSAWLYQALNKMGMGELDRGFRLREALVRKWPWARRTEARPPTYPAWSGESLEGRSIVIWSEFGLGDEIFFLRFAAMLKDQMGASRVSVVCQNPLYELFQAAWRVDAVYSVSQAQAGEVAHHDYWVYPYDIPAYLPLDLEHLPASVPYCHATRTELLPVKPGRESALKVGIVFKGAPTHENDRWRSLSSLSVLDPLFERDDVTFYSLQKGEGAVEAATYAARLPNFIDLGPMLQTFSDTAACVAAMDLIISVDTSVANLAGAMGKPLCVLLPPYGDWRWHYLRDDSPWYPSAALFRRPLHEDWSGVVSRVKAYLDTFASSDAPCPAERAASEVKDREVANG</sequence>
<name>A0A5E4R8A6_9BURK</name>
<evidence type="ECO:0000313" key="1">
    <source>
        <dbReference type="EMBL" id="VVD59063.1"/>
    </source>
</evidence>
<dbReference type="AlphaFoldDB" id="A0A5E4R8A6"/>
<organism evidence="1 2">
    <name type="scientific">Pandoraea fibrosis</name>
    <dbReference type="NCBI Taxonomy" id="1891094"/>
    <lineage>
        <taxon>Bacteria</taxon>
        <taxon>Pseudomonadati</taxon>
        <taxon>Pseudomonadota</taxon>
        <taxon>Betaproteobacteria</taxon>
        <taxon>Burkholderiales</taxon>
        <taxon>Burkholderiaceae</taxon>
        <taxon>Pandoraea</taxon>
    </lineage>
</organism>
<dbReference type="EMBL" id="CABPRW010000001">
    <property type="protein sequence ID" value="VVD59063.1"/>
    <property type="molecule type" value="Genomic_DNA"/>
</dbReference>
<dbReference type="OrthoDB" id="8886062at2"/>
<dbReference type="Proteomes" id="UP000382577">
    <property type="component" value="Unassembled WGS sequence"/>
</dbReference>
<dbReference type="Gene3D" id="1.25.40.10">
    <property type="entry name" value="Tetratricopeptide repeat domain"/>
    <property type="match status" value="1"/>
</dbReference>
<proteinExistence type="predicted"/>
<dbReference type="Pfam" id="PF13489">
    <property type="entry name" value="Methyltransf_23"/>
    <property type="match status" value="1"/>
</dbReference>
<accession>A0A5E4R8A6</accession>
<dbReference type="Gene3D" id="3.40.50.150">
    <property type="entry name" value="Vaccinia Virus protein VP39"/>
    <property type="match status" value="1"/>
</dbReference>
<dbReference type="SUPFAM" id="SSF53335">
    <property type="entry name" value="S-adenosyl-L-methionine-dependent methyltransferases"/>
    <property type="match status" value="1"/>
</dbReference>
<dbReference type="GO" id="GO:0016740">
    <property type="term" value="F:transferase activity"/>
    <property type="evidence" value="ECO:0007669"/>
    <property type="project" value="UniProtKB-KW"/>
</dbReference>
<dbReference type="CDD" id="cd02440">
    <property type="entry name" value="AdoMet_MTases"/>
    <property type="match status" value="1"/>
</dbReference>